<reference evidence="2" key="1">
    <citation type="journal article" date="2019" name="Int. J. Syst. Evol. Microbiol.">
        <title>The Global Catalogue of Microorganisms (GCM) 10K type strain sequencing project: providing services to taxonomists for standard genome sequencing and annotation.</title>
        <authorList>
            <consortium name="The Broad Institute Genomics Platform"/>
            <consortium name="The Broad Institute Genome Sequencing Center for Infectious Disease"/>
            <person name="Wu L."/>
            <person name="Ma J."/>
        </authorList>
    </citation>
    <scope>NUCLEOTIDE SEQUENCE [LARGE SCALE GENOMIC DNA]</scope>
    <source>
        <strain evidence="2">JCM 17706</strain>
    </source>
</reference>
<dbReference type="EMBL" id="BAABIY010000012">
    <property type="protein sequence ID" value="GAA5095629.1"/>
    <property type="molecule type" value="Genomic_DNA"/>
</dbReference>
<evidence type="ECO:0000313" key="2">
    <source>
        <dbReference type="Proteomes" id="UP001501525"/>
    </source>
</evidence>
<accession>A0ABP9MEN0</accession>
<keyword evidence="2" id="KW-1185">Reference proteome</keyword>
<sequence>MGKCLCAIFTEKIWSNEDFMFPLSLFYHKGAVNCSHNAITHDFRQFYFMDGADDWNKIF</sequence>
<comment type="caution">
    <text evidence="1">The sequence shown here is derived from an EMBL/GenBank/DDBJ whole genome shotgun (WGS) entry which is preliminary data.</text>
</comment>
<dbReference type="Proteomes" id="UP001501525">
    <property type="component" value="Unassembled WGS sequence"/>
</dbReference>
<proteinExistence type="predicted"/>
<name>A0ABP9MEN0_9HYPH</name>
<organism evidence="1 2">
    <name type="scientific">Bartonella acomydis</name>
    <dbReference type="NCBI Taxonomy" id="686234"/>
    <lineage>
        <taxon>Bacteria</taxon>
        <taxon>Pseudomonadati</taxon>
        <taxon>Pseudomonadota</taxon>
        <taxon>Alphaproteobacteria</taxon>
        <taxon>Hyphomicrobiales</taxon>
        <taxon>Bartonellaceae</taxon>
        <taxon>Bartonella</taxon>
    </lineage>
</organism>
<gene>
    <name evidence="1" type="ORF">GCM10023260_03720</name>
</gene>
<evidence type="ECO:0000313" key="1">
    <source>
        <dbReference type="EMBL" id="GAA5095629.1"/>
    </source>
</evidence>
<protein>
    <submittedName>
        <fullName evidence="1">Uncharacterized protein</fullName>
    </submittedName>
</protein>